<comment type="caution">
    <text evidence="1">The sequence shown here is derived from an EMBL/GenBank/DDBJ whole genome shotgun (WGS) entry which is preliminary data.</text>
</comment>
<accession>A0A167BUE4</accession>
<name>A0A167BUE4_COLIC</name>
<gene>
    <name evidence="1" type="ORF">CI238_12033</name>
</gene>
<keyword evidence="2" id="KW-1185">Reference proteome</keyword>
<dbReference type="EMBL" id="LFIW01001589">
    <property type="protein sequence ID" value="KZL81754.1"/>
    <property type="molecule type" value="Genomic_DNA"/>
</dbReference>
<organism evidence="1 2">
    <name type="scientific">Colletotrichum incanum</name>
    <name type="common">Soybean anthracnose fungus</name>
    <dbReference type="NCBI Taxonomy" id="1573173"/>
    <lineage>
        <taxon>Eukaryota</taxon>
        <taxon>Fungi</taxon>
        <taxon>Dikarya</taxon>
        <taxon>Ascomycota</taxon>
        <taxon>Pezizomycotina</taxon>
        <taxon>Sordariomycetes</taxon>
        <taxon>Hypocreomycetidae</taxon>
        <taxon>Glomerellales</taxon>
        <taxon>Glomerellaceae</taxon>
        <taxon>Colletotrichum</taxon>
        <taxon>Colletotrichum spaethianum species complex</taxon>
    </lineage>
</organism>
<evidence type="ECO:0000313" key="2">
    <source>
        <dbReference type="Proteomes" id="UP000076584"/>
    </source>
</evidence>
<dbReference type="Proteomes" id="UP000076584">
    <property type="component" value="Unassembled WGS sequence"/>
</dbReference>
<feature type="non-terminal residue" evidence="1">
    <location>
        <position position="1"/>
    </location>
</feature>
<protein>
    <submittedName>
        <fullName evidence="1">Uncharacterized protein</fullName>
    </submittedName>
</protein>
<proteinExistence type="predicted"/>
<dbReference type="AlphaFoldDB" id="A0A167BUE4"/>
<sequence length="164" mass="17611">LCRFRALFKGDVPRRLIRLCSRNFFGSRFLLRFTVGANLGLRFRHLAAGCLGVGNPLAGFFPQPLVSSIFLEFELVGEGKQVQIGSAENLEVTGAARKVGNKLDAVGTGVADLDEGHEGRLDAGAGIGVTDFLNDGWEHVKLVGLGEKCADGRVVLDQWAGIED</sequence>
<reference evidence="1 2" key="1">
    <citation type="submission" date="2015-06" db="EMBL/GenBank/DDBJ databases">
        <title>Survival trade-offs in plant roots during colonization by closely related pathogenic and mutualistic fungi.</title>
        <authorList>
            <person name="Hacquard S."/>
            <person name="Kracher B."/>
            <person name="Hiruma K."/>
            <person name="Weinman A."/>
            <person name="Muench P."/>
            <person name="Garrido Oter R."/>
            <person name="Ver Loren van Themaat E."/>
            <person name="Dallerey J.-F."/>
            <person name="Damm U."/>
            <person name="Henrissat B."/>
            <person name="Lespinet O."/>
            <person name="Thon M."/>
            <person name="Kemen E."/>
            <person name="McHardy A.C."/>
            <person name="Schulze-Lefert P."/>
            <person name="O'Connell R.J."/>
        </authorList>
    </citation>
    <scope>NUCLEOTIDE SEQUENCE [LARGE SCALE GENOMIC DNA]</scope>
    <source>
        <strain evidence="1 2">MAFF 238704</strain>
    </source>
</reference>
<evidence type="ECO:0000313" key="1">
    <source>
        <dbReference type="EMBL" id="KZL81754.1"/>
    </source>
</evidence>